<gene>
    <name evidence="1" type="ORF">F0562_008673</name>
</gene>
<accession>A0A5J5AAP2</accession>
<dbReference type="EMBL" id="CM018046">
    <property type="protein sequence ID" value="KAA8527098.1"/>
    <property type="molecule type" value="Genomic_DNA"/>
</dbReference>
<proteinExistence type="predicted"/>
<name>A0A5J5AAP2_9ASTE</name>
<sequence>MLIHNTREACFIFHCLVQIGSKLNLQLIFFWFAGLSGNSKPFPLVSYRLDSCFLGRRLSVYRALFRIEELCLENDAARKQQL</sequence>
<evidence type="ECO:0000313" key="1">
    <source>
        <dbReference type="EMBL" id="KAA8527098.1"/>
    </source>
</evidence>
<keyword evidence="2" id="KW-1185">Reference proteome</keyword>
<dbReference type="Proteomes" id="UP000325577">
    <property type="component" value="Linkage Group LG3"/>
</dbReference>
<dbReference type="AlphaFoldDB" id="A0A5J5AAP2"/>
<reference evidence="1 2" key="1">
    <citation type="submission" date="2019-09" db="EMBL/GenBank/DDBJ databases">
        <title>A chromosome-level genome assembly of the Chinese tupelo Nyssa sinensis.</title>
        <authorList>
            <person name="Yang X."/>
            <person name="Kang M."/>
            <person name="Yang Y."/>
            <person name="Xiong H."/>
            <person name="Wang M."/>
            <person name="Zhang Z."/>
            <person name="Wang Z."/>
            <person name="Wu H."/>
            <person name="Ma T."/>
            <person name="Liu J."/>
            <person name="Xi Z."/>
        </authorList>
    </citation>
    <scope>NUCLEOTIDE SEQUENCE [LARGE SCALE GENOMIC DNA]</scope>
    <source>
        <strain evidence="1">J267</strain>
        <tissue evidence="1">Leaf</tissue>
    </source>
</reference>
<organism evidence="1 2">
    <name type="scientific">Nyssa sinensis</name>
    <dbReference type="NCBI Taxonomy" id="561372"/>
    <lineage>
        <taxon>Eukaryota</taxon>
        <taxon>Viridiplantae</taxon>
        <taxon>Streptophyta</taxon>
        <taxon>Embryophyta</taxon>
        <taxon>Tracheophyta</taxon>
        <taxon>Spermatophyta</taxon>
        <taxon>Magnoliopsida</taxon>
        <taxon>eudicotyledons</taxon>
        <taxon>Gunneridae</taxon>
        <taxon>Pentapetalae</taxon>
        <taxon>asterids</taxon>
        <taxon>Cornales</taxon>
        <taxon>Nyssaceae</taxon>
        <taxon>Nyssa</taxon>
    </lineage>
</organism>
<protein>
    <submittedName>
        <fullName evidence="1">Uncharacterized protein</fullName>
    </submittedName>
</protein>
<evidence type="ECO:0000313" key="2">
    <source>
        <dbReference type="Proteomes" id="UP000325577"/>
    </source>
</evidence>